<keyword evidence="1" id="KW-1133">Transmembrane helix</keyword>
<evidence type="ECO:0000313" key="3">
    <source>
        <dbReference type="EMBL" id="GAA0870992.1"/>
    </source>
</evidence>
<dbReference type="EMBL" id="BAAAFG010000001">
    <property type="protein sequence ID" value="GAA0870992.1"/>
    <property type="molecule type" value="Genomic_DNA"/>
</dbReference>
<accession>A0ABP3XTS4</accession>
<dbReference type="RefSeq" id="WP_343762508.1">
    <property type="nucleotide sequence ID" value="NZ_BAAAFG010000001.1"/>
</dbReference>
<evidence type="ECO:0000313" key="4">
    <source>
        <dbReference type="Proteomes" id="UP001500507"/>
    </source>
</evidence>
<reference evidence="4" key="1">
    <citation type="journal article" date="2019" name="Int. J. Syst. Evol. Microbiol.">
        <title>The Global Catalogue of Microorganisms (GCM) 10K type strain sequencing project: providing services to taxonomists for standard genome sequencing and annotation.</title>
        <authorList>
            <consortium name="The Broad Institute Genomics Platform"/>
            <consortium name="The Broad Institute Genome Sequencing Center for Infectious Disease"/>
            <person name="Wu L."/>
            <person name="Ma J."/>
        </authorList>
    </citation>
    <scope>NUCLEOTIDE SEQUENCE [LARGE SCALE GENOMIC DNA]</scope>
    <source>
        <strain evidence="4">JCM 16082</strain>
    </source>
</reference>
<gene>
    <name evidence="3" type="ORF">GCM10009117_01370</name>
</gene>
<feature type="transmembrane region" description="Helical" evidence="1">
    <location>
        <begin position="7"/>
        <end position="27"/>
    </location>
</feature>
<feature type="domain" description="Mce/MlaD" evidence="2">
    <location>
        <begin position="37"/>
        <end position="111"/>
    </location>
</feature>
<dbReference type="InterPro" id="IPR052336">
    <property type="entry name" value="MlaD_Phospholipid_Transporter"/>
</dbReference>
<dbReference type="PANTHER" id="PTHR33371:SF4">
    <property type="entry name" value="INTERMEMBRANE PHOSPHOLIPID TRANSPORT SYSTEM BINDING PROTEIN MLAD"/>
    <property type="match status" value="1"/>
</dbReference>
<keyword evidence="1" id="KW-0472">Membrane</keyword>
<keyword evidence="1" id="KW-0812">Transmembrane</keyword>
<sequence>MKITKEVKTALLAIVAVILLIFGYSFLKGKNILENSKIIYAKYENVGGLIKSSGVFINGLQVGSVTDIKFISGSGELLIKMNIDTDLGFSNKSIAEIGGDLIGAKYVTIYPEFEGKVIETGDTISSQIEQGLIDQFTPTQRKLDRVLVDADTLVKSVNNILDEDTQANLRETIASTNQIMKDFTLTMRKINRIMDDNSGKLKTTVANFEQSSEDLTAITANLKEVDIKALISNIEGTLADFKEISGKLNSEKGTMGKLMNDPELYNNLDIATKQMAALLQDLKLNPTRYINVSVFGKKNKPYIQPNDSLK</sequence>
<keyword evidence="4" id="KW-1185">Reference proteome</keyword>
<organism evidence="3 4">
    <name type="scientific">Gangjinia marincola</name>
    <dbReference type="NCBI Taxonomy" id="578463"/>
    <lineage>
        <taxon>Bacteria</taxon>
        <taxon>Pseudomonadati</taxon>
        <taxon>Bacteroidota</taxon>
        <taxon>Flavobacteriia</taxon>
        <taxon>Flavobacteriales</taxon>
        <taxon>Flavobacteriaceae</taxon>
        <taxon>Gangjinia</taxon>
    </lineage>
</organism>
<protein>
    <submittedName>
        <fullName evidence="3">MlaD family protein</fullName>
    </submittedName>
</protein>
<comment type="caution">
    <text evidence="3">The sequence shown here is derived from an EMBL/GenBank/DDBJ whole genome shotgun (WGS) entry which is preliminary data.</text>
</comment>
<dbReference type="InterPro" id="IPR003399">
    <property type="entry name" value="Mce/MlaD"/>
</dbReference>
<evidence type="ECO:0000259" key="2">
    <source>
        <dbReference type="Pfam" id="PF02470"/>
    </source>
</evidence>
<dbReference type="Proteomes" id="UP001500507">
    <property type="component" value="Unassembled WGS sequence"/>
</dbReference>
<proteinExistence type="predicted"/>
<evidence type="ECO:0000256" key="1">
    <source>
        <dbReference type="SAM" id="Phobius"/>
    </source>
</evidence>
<name>A0ABP3XTS4_9FLAO</name>
<dbReference type="Pfam" id="PF02470">
    <property type="entry name" value="MlaD"/>
    <property type="match status" value="1"/>
</dbReference>
<dbReference type="PANTHER" id="PTHR33371">
    <property type="entry name" value="INTERMEMBRANE PHOSPHOLIPID TRANSPORT SYSTEM BINDING PROTEIN MLAD-RELATED"/>
    <property type="match status" value="1"/>
</dbReference>